<proteinExistence type="predicted"/>
<accession>A0AAD5WI39</accession>
<dbReference type="EMBL" id="JAHQIW010006838">
    <property type="protein sequence ID" value="KAJ1370700.1"/>
    <property type="molecule type" value="Genomic_DNA"/>
</dbReference>
<evidence type="ECO:0000256" key="2">
    <source>
        <dbReference type="ARBA" id="ARBA00004496"/>
    </source>
</evidence>
<dbReference type="InterPro" id="IPR028426">
    <property type="entry name" value="Huntingtin_fam"/>
</dbReference>
<comment type="caution">
    <text evidence="6">The sequence shown here is derived from an EMBL/GenBank/DDBJ whole genome shotgun (WGS) entry which is preliminary data.</text>
</comment>
<dbReference type="Pfam" id="PF20927">
    <property type="entry name" value="Htt_C-HEAT"/>
    <property type="match status" value="1"/>
</dbReference>
<feature type="compositionally biased region" description="Low complexity" evidence="5">
    <location>
        <begin position="438"/>
        <end position="447"/>
    </location>
</feature>
<sequence length="2444" mass="275855">MPVRVGRTNPTPGIISHSAIALTVPLTYETLAFFQISSQLFTGFIRHMAAAKVERLERAVNTLEAILNANDLLPASRRPTSYDKERCSCAEIRGIIVANDFSTLHKADRRYGDILTKAVEIIFKMVNHVNQDIRTYAEESLDAVLRSLLLGFNHSRVLVLLITEIGRDGAARSMICALRRLSYLIHYSKCIRIVSYGAHIFSALTSMLKRPEDSIQNAIISHSGLIFDTLGPRMKSQHSEKAYDLYCVAVNNLDLSGTPNRAAVMIIAQVSTYYPSVMNKAFLRCMVNVRDADDALNRAKLIGSLNTLKAIWPLLSEPGCTVTQDNIKIVLCSVLCCLYSAFSEVVVPCIELLERIMTNPLPWLRDFVPLMFDATTSPSPFRCKSPSSSGHPSRAMSPISGINTLPTSSLGSLCDVSVTADESNDYNVPLQLPDRSSEPAASGSSSPLVEEEIIDPLMHADLYEEVTKYDRYGNDQISPNMISPSDDSVGIVKHLPLDVCDASANCFIYTAAVLGKRFLLAGLKGLKNDREVRISHKILALNCITTISRYEDLSKTILFFGNFEQHLFEVSRFVLHDDDQLCASTVALLFSLDGYRLGNTDNVHNYQRVMRTFQPIRKRSVLQASIGKQQILDAIGLLPDAICLATTEVSSTFFLLKVTCGEFLSSLKWSLINESIRERWQEQCLIAYFDLLFSDDQKVAHAASAGLVQLVRNADFTEYSGVFAARIPDNLLSLDMNPLPSVLNMPPEFRFRGECADFVVESNLEVILNVLMDYFSMNVQQRSNGLCFTMDVLLKGFPASVYPECWGCLRKQPSSSFGFLSIILELCELNLNTPHNLSTGLRVLAALFAGYCESYMVYVVQEQVSVDRLSLPRLPEQILERLLVLPIRVLNMYYSLIAEHRSMTSQSSTSLLSRPTISPLPSKKVSPSRIADISRLLGTSIHPILPTSYLESPTLKHIFHSVDGAHRNFLERLDRDCESRFLVLLQTALDCLGTICEMLVFRQLGPQLQEILLYVKVLFEVCPDGCTTLLHQLFKVVFGKNTANINLDTLQSLRMKDPPPPLNDAEMLYLCYANDFTLFSAFINRKEYIDILILRSLGWLKTDMLSRVHNPPLHELAPALELFEGFVTLLLQVYGAFQSVSCKRAILGVMCELPRDGIIYAMADPKKVLLEAVTTQLYDPSTGNKELLVEIALYLIVLARSGVIKYDQVLRVAVELIEKAVQSNAVEIISALEVILLETLFVQRIDVLVIYSAFRAKSKSLFSLASQSTLLIWILFLHASRSDENRWSSTSIDFFAAYSEYSTDCSELVFNHSVFAVVTAFSCMVPAMYRPVDSVFYLLQNCIDKNSSLDLKLKRSVPLLFSILNNVAEEKLLMRVEQIINSPLEWLVQRIYGLLLLSTTLTSNCGLLEEYVVFLFQTIINVFKSESYPKLFASLQHRLKTADSLPLQQLLATHPAILSQWLQLLSLFSEPINKHIDLSQCNEYVSRLCASLSSSSCEPEPISSILRESPSSSELPSSCNLVEFCKSVFSGSLWCTNPRVLHLLIYLESPDIYYVYECVEEDLRACFFAHLLNAISNYLTSQMAFPDSFKAATTKSQELFDIIYDLVELEGEFDQNALRLKLFVLSRIYTVNSNELVWGNFASKEVSALLEYAAEEIKMPTCDLRATCDGLRFVLEHQSTRSMFSRDIFFGIQSVRKVILSILAFLKGKVQGRYDHISTSDKINVVVISDAVPTSDFDDFGGLDGFICALFYDVHSVCHIFRSPYTKSRDYLEKFCRVFFRHPVLHKLAIVPYTALRMNWRLRIELQENNIHVPLVNIHLLCNLDILNDFSWRLNWLGWISRQQFEDFWMSLFGVLSSTPTGNELTSQNLTNLTEQILASSVAVSVLTDILLYSLLYPEPGNPSTGRFIVKHRERNEPFYQSKSMQLLCMLKSRLIRDTEPLMVYRRNIERLNYNGGYYGLGQLSALSLWTLTGILNEENPQQVTKIDSPRLRLSLSEFLLKTTCELDTASSVRALFENFSHWFARGLDHLPLPLLSSTVRSMALLSDLFDDSASYEFLYSQMRNVFQGGYLKHHSDIGYVIYSLLKSLTVVGLETAAQDGTENDLCKQILIWIEFGLTSSSPFVREATLHGFIYLMQSMALDPLKPVVQYVTSFLQDEIAKQLSVTDPINVCDVPLSLEYTNLIWSASFRIMEEPLQISFKNNMIQRTCETFTVMNLSPNLLPVVTSGIEELTIHSASYLPQFLHLVDGCFKTYATISSTFSYALRIFIACVFKEEADPRRASAQKFEVILEELYNIYRRCDSRDAELISFVLPSVLLRLYTEERVLALILDFCFPESSGGYPGHICYSLQMMFELCERMRDSQRLSSLMTFSQHVVLRIQQWSPQSREGRAVATCLLAAVSSYEYIAYRFPVYLAALTSSESLESSYEFLLHKASEECSSSC</sequence>
<protein>
    <recommendedName>
        <fullName evidence="8">Huntingtin</fullName>
    </recommendedName>
</protein>
<evidence type="ECO:0000256" key="4">
    <source>
        <dbReference type="ARBA" id="ARBA00023242"/>
    </source>
</evidence>
<evidence type="ECO:0000256" key="5">
    <source>
        <dbReference type="SAM" id="MobiDB-lite"/>
    </source>
</evidence>
<keyword evidence="3" id="KW-0963">Cytoplasm</keyword>
<dbReference type="Pfam" id="PF12372">
    <property type="entry name" value="Htt_N-HEAT"/>
    <property type="match status" value="1"/>
</dbReference>
<keyword evidence="4" id="KW-0539">Nucleus</keyword>
<dbReference type="PANTHER" id="PTHR10170">
    <property type="entry name" value="HUNTINGTON DISEASE PROTEIN"/>
    <property type="match status" value="1"/>
</dbReference>
<feature type="region of interest" description="Disordered" evidence="5">
    <location>
        <begin position="428"/>
        <end position="448"/>
    </location>
</feature>
<organism evidence="6 7">
    <name type="scientific">Parelaphostrongylus tenuis</name>
    <name type="common">Meningeal worm</name>
    <dbReference type="NCBI Taxonomy" id="148309"/>
    <lineage>
        <taxon>Eukaryota</taxon>
        <taxon>Metazoa</taxon>
        <taxon>Ecdysozoa</taxon>
        <taxon>Nematoda</taxon>
        <taxon>Chromadorea</taxon>
        <taxon>Rhabditida</taxon>
        <taxon>Rhabditina</taxon>
        <taxon>Rhabditomorpha</taxon>
        <taxon>Strongyloidea</taxon>
        <taxon>Metastrongylidae</taxon>
        <taxon>Parelaphostrongylus</taxon>
    </lineage>
</organism>
<reference evidence="6" key="1">
    <citation type="submission" date="2021-06" db="EMBL/GenBank/DDBJ databases">
        <title>Parelaphostrongylus tenuis whole genome reference sequence.</title>
        <authorList>
            <person name="Garwood T.J."/>
            <person name="Larsen P.A."/>
            <person name="Fountain-Jones N.M."/>
            <person name="Garbe J.R."/>
            <person name="Macchietto M.G."/>
            <person name="Kania S.A."/>
            <person name="Gerhold R.W."/>
            <person name="Richards J.E."/>
            <person name="Wolf T.M."/>
        </authorList>
    </citation>
    <scope>NUCLEOTIDE SEQUENCE</scope>
    <source>
        <strain evidence="6">MNPRO001-30</strain>
        <tissue evidence="6">Meninges</tissue>
    </source>
</reference>
<evidence type="ECO:0000256" key="1">
    <source>
        <dbReference type="ARBA" id="ARBA00004123"/>
    </source>
</evidence>
<dbReference type="SUPFAM" id="SSF48371">
    <property type="entry name" value="ARM repeat"/>
    <property type="match status" value="1"/>
</dbReference>
<dbReference type="InterPro" id="IPR048413">
    <property type="entry name" value="Htt_C-HEAT_rpt"/>
</dbReference>
<keyword evidence="7" id="KW-1185">Reference proteome</keyword>
<dbReference type="InterPro" id="IPR024613">
    <property type="entry name" value="Huntingtin_N_HEAT_rpt-2"/>
</dbReference>
<comment type="subcellular location">
    <subcellularLocation>
        <location evidence="2">Cytoplasm</location>
    </subcellularLocation>
    <subcellularLocation>
        <location evidence="1">Nucleus</location>
    </subcellularLocation>
</comment>
<dbReference type="Proteomes" id="UP001196413">
    <property type="component" value="Unassembled WGS sequence"/>
</dbReference>
<dbReference type="InterPro" id="IPR048411">
    <property type="entry name" value="Htt_N_HEAT_rpt-1"/>
</dbReference>
<dbReference type="Pfam" id="PF20926">
    <property type="entry name" value="Htt_N-HEAT_1"/>
    <property type="match status" value="1"/>
</dbReference>
<dbReference type="GO" id="GO:0005634">
    <property type="term" value="C:nucleus"/>
    <property type="evidence" value="ECO:0007669"/>
    <property type="project" value="UniProtKB-SubCell"/>
</dbReference>
<evidence type="ECO:0000256" key="3">
    <source>
        <dbReference type="ARBA" id="ARBA00022490"/>
    </source>
</evidence>
<dbReference type="PANTHER" id="PTHR10170:SF10">
    <property type="entry name" value="HUNTINGTIN"/>
    <property type="match status" value="1"/>
</dbReference>
<evidence type="ECO:0000313" key="6">
    <source>
        <dbReference type="EMBL" id="KAJ1370700.1"/>
    </source>
</evidence>
<dbReference type="GO" id="GO:0005737">
    <property type="term" value="C:cytoplasm"/>
    <property type="evidence" value="ECO:0007669"/>
    <property type="project" value="UniProtKB-SubCell"/>
</dbReference>
<evidence type="ECO:0000313" key="7">
    <source>
        <dbReference type="Proteomes" id="UP001196413"/>
    </source>
</evidence>
<name>A0AAD5WI39_PARTN</name>
<evidence type="ECO:0008006" key="8">
    <source>
        <dbReference type="Google" id="ProtNLM"/>
    </source>
</evidence>
<dbReference type="InterPro" id="IPR016024">
    <property type="entry name" value="ARM-type_fold"/>
</dbReference>
<gene>
    <name evidence="6" type="ORF">KIN20_032490</name>
</gene>